<evidence type="ECO:0000256" key="11">
    <source>
        <dbReference type="PROSITE-ProRule" id="PRU00104"/>
    </source>
</evidence>
<evidence type="ECO:0000256" key="12">
    <source>
        <dbReference type="SAM" id="MobiDB-lite"/>
    </source>
</evidence>
<dbReference type="FunFam" id="3.30.2410.10:FF:000004">
    <property type="entry name" value="E3 ubiquitin-protein ligase HUWE1, variant"/>
    <property type="match status" value="1"/>
</dbReference>
<evidence type="ECO:0000256" key="7">
    <source>
        <dbReference type="ARBA" id="ARBA00022786"/>
    </source>
</evidence>
<evidence type="ECO:0000259" key="14">
    <source>
        <dbReference type="PROSITE" id="PS50237"/>
    </source>
</evidence>
<evidence type="ECO:0000256" key="5">
    <source>
        <dbReference type="ARBA" id="ARBA00022448"/>
    </source>
</evidence>
<name>A0A9P8I8Y4_9PEZI</name>
<comment type="pathway">
    <text evidence="3">Protein modification; protein ubiquitination.</text>
</comment>
<sequence length="4190" mass="463027">MAKIRKTAGPKHEATLSPALLKFVNTSIAVPLYQLPAHLSTFPLRWPFPRGDLYHWIPLLNRFDHILELFNHEYGLKDNVQIRPFERQLLANGDGELGQASYTPPSEGELEALGFGKEGDRELVEAVLVFSRMLLENCGNRSLYSSSGQLNDILNTTSLSLLNCALRLGVRLAQRYHASRQRTVGATSHINSALLLSHYNINLDKVQKLAAPFVKSLPPAEPAQPLSPVTPGKGKEKSTSGGAGSLGRASPVIPVHATDLVALAKGAPAPISNIVGEGADGKKPARTGDAGWEEWGNVWLSYYMNTSSVTGDAKIPAAHGAGVGPAPQIPVTPTPSRRNTGLGQHQTPRHSRLSSLEDSPGSQSITSVQIPEETRSGGMKVVEIPYSKLSASTPLELLRVTLPETPQESHYDLLTRLRVASALTTSLVTRREILAVRILAITNLAYVHPEVVFQQKVLQQDSDEPRRLQLAYQLAELVHPPGDRDASIPRWLQTLALGGLEALAKHKTKAPDVCSALSVNVTHGVLLYVVRKAVAEMRVERSDNESLDEDEWREALFSLLSFLPSTARTGEALVSAGLIPILVEVLTIRTSRAERNHPKVLNFLDTFVYNVRDAFQSLANSKGLDAISDLVAFEVDSAFKKALNGEGIPVEYRNQATDYDIPYFQQQTLRALFKFMHHMMGHSGGNFDRLLRNLIDSSQLLGGLRIVLKNAKVFGANVWSGAVNILSSFIHNEPTSYAVIAEAGLSKGLLEAVTCKDIIVPEEDKREPVESARGEAEHGSSVVIEEARGEEGGIASGPHLAADAPGSGQKILTSRDRPLARGILPASDTIACIPQAFGAICLNSAGMRLFQASDAFESFFEVFESPEHVKCMDSETDLPGILGSSFDELVRHHPQLKPSVLDSVFAMVVRVGSLVRSRASEKGVGTKLWVDGENAKIQVSGGWGALGEKQNDLAKRAENTGSTGDEKVVSVARDEGGDVQMSDADASIIACHSSQVTTTGRAALYEDVVEMEDEKDGPSVSVYLEVIAKFLGGFFSNTPLCCAFIDMGGVEYVLDFCMLQSLPYDFGNRPASQAIARVVHALVEQKPHLVIPSLLHRTQAAVDQLKPFVGHEEKVAYFAPLTNRGSSGLPETEETALLTEEDVKGNGTVYAKSLVAVLNLCHVLAESFSQPMFNHRSAHTIFTQVNLTDMYQRLVEDLGKLHRSCVWEEILLEKNLPELWNEATRLEGFGLGSNEADNIMGLVNIEGETQDNADTTAPSGTSAIESIAEPLVRATSTNGASMTKAEDKAAMIKRDEATAQFKNVRTLRYLLSQVPSSITNFFQGLARALVAKRSPESYQKQNAFIVADALGGNLLQQLVWRRETNPSVAEQYPYWIVMLTSLSQLLVEGPIERPHHQTLTLVLQAFRKAGGFEVLKEILDKFCVEIQEQLKPAPERASEKDSPARLTSAYGGIKIILTLFSQLVSSKNVHESTQTVAISSRDRDKDKPDYFHPSQFLVELRMAILPTVQKMWESDFFVDKASNSIVKCLIDILRTTLEGDGENGAYKRSDKITPRGKATPKELKPDMGLVRSLTSAGFADDLAREALFRCNNNFQMAQEYCTSQSNHKRVHRYPIPPTAYRSSRQQTAASVPNADAMLQEMVDSAEEGAPSLPLPLVSEGHSALLDNLQAEIEEAGSDGSPDRTTMPPPPAPGVPGEGDSPDEGLLAMSIDNLLGNINVPPQLGLGSGVGNQVGDGGSAVSTDGSKATEAGKLPDVVTVDDLDERRATIRKQLIDRSLDVLNNPAHSDVTFELADLIKNAVSKSTLADEMRKEIGETLVQSLLSLQMEEDFRPQGKKIAAYAHLLGLILQTKLFYDATRDELKENFSILLGFIKILPGQPAEESSPWIANILLIVEKLLSEAAQPRQIKWTLPNDGERPSTPVAELPDAFIPLSAQTELFEAIVEVLPKIGKDETLALSVARTLVILTRHRELAIKLGEKRNLQRLFVMIKQLAGINTDRIQSSIMLILRHVIEDDDTLRNIMRSDIVAWYESRRESRQVDTSSYVRHLYYLILRNPEIFVEVTNEKMKLVRYDPNSRHQHLALKKEEKPQSEDAEEVAPEEGDASDKGQETISAEKKDEVKVTNETDGKDTIDKHKGVEVKLPVVENPDGVIHYLLCELLSYKEADDKEPAPVAKDIAKEAPKNASPAGQTDVEMTNGDTTLSTSTSTPAPVSTLEAKKGDKQEFKADQHPIFIYRCFILQCLTELLSCYNRTKIEFINFSRKGLPQPNTPSKPRSGVLNYLLNDLIPVGSLNHSEDTTFRKKYSTSNWAISVIVSLTSKTGERGYKARDLAELEEESDLLYVRKFVLEHTLKAYKDASASGEALDAKYARMLNIADLFNRMLTGRPNSGGGSVSADMLLSSQKQLAKIMFEKNFISAFTNSLADIDLNFPGAKRAVKYILRPLKLLTQTAIDMSESSIISTAPGQVEDETEISTASSSVSDSEGIREETPDLFRNSTLGLFEPGREDETDSESSDGDEEMYDDEYGDEMDYDEEMPGDNGDIVSDEDEEIDVMEGLPSTVGVDVEVVINPEEDDGTDEDDSDDSDEMDEGEEIEVIDEIDGDDGDENFDGAGDEDEEWQSDDDEEDFEGNGELDEDIVVHGLHDSPLHHIVRALEGENGLQHAVQQMEHDIDMELDPEGYMEDDMQDDEGEIEYLSLNIMSVVTEYTEDLSEEEDEDEDMDDEDLIYEEGPEFEDEDAGLPILPWGWDADGDAPLVTRGHHHHHRTPNQWYSLGGPRDPGSLAYRAHRPGLATRGTDDGINPLLQRGATPTPVPGRHVHRRHEAMSDWVHAINAVDGRRGILNSGPVSMLNNLIDVLNSNPALLPHRHAAFHLSIQAGPGGVVPPEVRALLGIRHGAPQEIARSSRDDPATAVSFVPTVTSVRWQEEARLLYGSLHTEKAHRVLTALLSVLVPPAIEEERIRKQKAEEEARKLEEERARQLEEARIAKEKAEKEEKEKKETEEREAAAKAAVEAEAAVARAQEGETIVEGSGQAAEEPSDGQPMEGIEPTQNEAPTNPSPAVEAGPSEIPAPRAVTMVRGRELDITGMDIDPGFLEALPEDLREEVLMQQIQERRQQAASSGEQPSEISQEFLEALPDDIREEILQQEAQDRRRREREEARRRAQANGEPAQPADIDVPTFLASLDPGLRQAVLLEQDEEVLAQLPQAIAAEANALRGDARLSQFIPRQGRARGLEVDNHRSSDQPSKKPQRKAIVQMLDKAGVATLLRLMFIPQQGSARQTLNGILQNICENRQNRAEVVSLLLSILQDGSADMSAVERSFAHLSLRARQPALQKTPQSLKRALNIQYPQNNSEMSPLMVVQQCLASLVFLTQWNRQIPSFFLTEHEAPVGLKRSVSRKGKGKENRASKFALNSLLSLLDRKLIMENSSVMEQLSSLLNSITQPLMMLHRKEKEKPGEALKEGVSSEPAAQTENTAIPPAEELVQTLETSSPAAGNNSAATSSEPADITVPDAPATGDTIEPSGSDSKSDEKTITDHQEAKKVRMPLPPVVPEHNLRLVINILAARECSAKTFRETLSTINNLSAIPEAKEIFGKELVRQAQSLGQSILQALEDLVPQIKSAETGTDVQGMALAKFSPASSDQAKLLRVLTALDYLFDPKKADGKGRPADKGKEADDDSSKQKEDLLTSLYENPIFSPLWAKLSECLSAIRQRENMLNVATILLPLIEALMVVCKNTTLKDSPISRAQKEHFAIASPPPESRMESLFFTFTEDHRKILNDLVRQNPKLMSGTFSLLVKNPKVLEFDNKRNYFSRRLHPRGAETRQSVPALQLNVRRDQVFLDSYKSMYYKNSDEMKYGKLSIRFHGEEGVDAGGVTREWFQVLSRQMFNPDYALFTPVASDRTTFHPNRLSGVNTEHFSFFKFIGRIIGKALYEGRVLDCHFSRAVYKRILGKPVSIKDMETLDLDYYKSLVWMLENDITDIITETFSVETDAFGESQTIDLIPDGHNTPVTEENKHEYVRLVVEYRLTGSVQEQLEHFLNGFHDIVPAELISIFDEQELELLISGLPDVDVDDWKNNTEYHNYSASSPQIQWFWRAVRSFDKEERAKLLQFVTGTSKVPLNGFKELEGMNGFSRFNIHRDYGNKDRLPSSHTCFNQLDLPEYESYETLRQLLYTAITAGSEYFGFA</sequence>
<feature type="region of interest" description="Disordered" evidence="12">
    <location>
        <begin position="3233"/>
        <end position="3254"/>
    </location>
</feature>
<dbReference type="OrthoDB" id="8068875at2759"/>
<dbReference type="CDD" id="cd00078">
    <property type="entry name" value="HECTc"/>
    <property type="match status" value="1"/>
</dbReference>
<dbReference type="GO" id="GO:0005737">
    <property type="term" value="C:cytoplasm"/>
    <property type="evidence" value="ECO:0007669"/>
    <property type="project" value="TreeGrafter"/>
</dbReference>
<feature type="domain" description="UBA" evidence="13">
    <location>
        <begin position="1562"/>
        <end position="1604"/>
    </location>
</feature>
<dbReference type="PANTHER" id="PTHR11254:SF67">
    <property type="entry name" value="E3 UBIQUITIN-PROTEIN LIGASE HUWE1"/>
    <property type="match status" value="1"/>
</dbReference>
<feature type="compositionally biased region" description="Low complexity" evidence="12">
    <location>
        <begin position="3010"/>
        <end position="3023"/>
    </location>
</feature>
<feature type="compositionally biased region" description="Polar residues" evidence="12">
    <location>
        <begin position="2474"/>
        <end position="2483"/>
    </location>
</feature>
<organism evidence="15 16">
    <name type="scientific">Glutinoglossum americanum</name>
    <dbReference type="NCBI Taxonomy" id="1670608"/>
    <lineage>
        <taxon>Eukaryota</taxon>
        <taxon>Fungi</taxon>
        <taxon>Dikarya</taxon>
        <taxon>Ascomycota</taxon>
        <taxon>Pezizomycotina</taxon>
        <taxon>Geoglossomycetes</taxon>
        <taxon>Geoglossales</taxon>
        <taxon>Geoglossaceae</taxon>
        <taxon>Glutinoglossum</taxon>
    </lineage>
</organism>
<evidence type="ECO:0000256" key="10">
    <source>
        <dbReference type="ARBA" id="ARBA00034494"/>
    </source>
</evidence>
<feature type="region of interest" description="Disordered" evidence="12">
    <location>
        <begin position="2178"/>
        <end position="2222"/>
    </location>
</feature>
<dbReference type="GO" id="GO:0051028">
    <property type="term" value="P:mRNA transport"/>
    <property type="evidence" value="ECO:0007669"/>
    <property type="project" value="UniProtKB-KW"/>
</dbReference>
<evidence type="ECO:0000256" key="8">
    <source>
        <dbReference type="ARBA" id="ARBA00022816"/>
    </source>
</evidence>
<feature type="compositionally biased region" description="Basic and acidic residues" evidence="12">
    <location>
        <begin position="3235"/>
        <end position="3249"/>
    </location>
</feature>
<keyword evidence="9" id="KW-0539">Nucleus</keyword>
<dbReference type="SUPFAM" id="SSF56204">
    <property type="entry name" value="Hect, E3 ligase catalytic domain"/>
    <property type="match status" value="1"/>
</dbReference>
<comment type="caution">
    <text evidence="15">The sequence shown here is derived from an EMBL/GenBank/DDBJ whole genome shotgun (WGS) entry which is preliminary data.</text>
</comment>
<feature type="compositionally biased region" description="Acidic residues" evidence="12">
    <location>
        <begin position="2507"/>
        <end position="2525"/>
    </location>
</feature>
<evidence type="ECO:0000256" key="6">
    <source>
        <dbReference type="ARBA" id="ARBA00022679"/>
    </source>
</evidence>
<feature type="region of interest" description="Disordered" evidence="12">
    <location>
        <begin position="3666"/>
        <end position="3685"/>
    </location>
</feature>
<dbReference type="EC" id="2.3.2.26" evidence="4"/>
<keyword evidence="6" id="KW-0808">Transferase</keyword>
<feature type="region of interest" description="Disordered" evidence="12">
    <location>
        <begin position="2463"/>
        <end position="2525"/>
    </location>
</feature>
<dbReference type="InterPro" id="IPR009060">
    <property type="entry name" value="UBA-like_sf"/>
</dbReference>
<accession>A0A9P8I8Y4</accession>
<feature type="region of interest" description="Disordered" evidence="12">
    <location>
        <begin position="2990"/>
        <end position="3076"/>
    </location>
</feature>
<protein>
    <recommendedName>
        <fullName evidence="4">HECT-type E3 ubiquitin transferase</fullName>
        <ecNumber evidence="4">2.3.2.26</ecNumber>
    </recommendedName>
</protein>
<feature type="region of interest" description="Disordered" evidence="12">
    <location>
        <begin position="319"/>
        <end position="376"/>
    </location>
</feature>
<comment type="similarity">
    <text evidence="10">Belongs to the UPL family. TOM1/PTR1 subfamily.</text>
</comment>
<evidence type="ECO:0000313" key="15">
    <source>
        <dbReference type="EMBL" id="KAH0544802.1"/>
    </source>
</evidence>
<keyword evidence="16" id="KW-1185">Reference proteome</keyword>
<feature type="compositionally biased region" description="Acidic residues" evidence="12">
    <location>
        <begin position="2093"/>
        <end position="2104"/>
    </location>
</feature>
<feature type="region of interest" description="Disordered" evidence="12">
    <location>
        <begin position="3150"/>
        <end position="3180"/>
    </location>
</feature>
<feature type="region of interest" description="Disordered" evidence="12">
    <location>
        <begin position="2081"/>
        <end position="2130"/>
    </location>
</feature>
<dbReference type="Gene3D" id="3.90.1750.10">
    <property type="entry name" value="Hect, E3 ligase catalytic domains"/>
    <property type="match status" value="1"/>
</dbReference>
<dbReference type="EMBL" id="JAGHQL010000013">
    <property type="protein sequence ID" value="KAH0544802.1"/>
    <property type="molecule type" value="Genomic_DNA"/>
</dbReference>
<dbReference type="InterPro" id="IPR035983">
    <property type="entry name" value="Hect_E3_ubiquitin_ligase"/>
</dbReference>
<dbReference type="Pfam" id="PF14377">
    <property type="entry name" value="UBM"/>
    <property type="match status" value="3"/>
</dbReference>
<feature type="region of interest" description="Disordered" evidence="12">
    <location>
        <begin position="2571"/>
        <end position="2631"/>
    </location>
</feature>
<dbReference type="Gene3D" id="1.10.8.10">
    <property type="entry name" value="DNA helicase RuvA subunit, C-terminal domain"/>
    <property type="match status" value="1"/>
</dbReference>
<dbReference type="InterPro" id="IPR015940">
    <property type="entry name" value="UBA"/>
</dbReference>
<keyword evidence="7 11" id="KW-0833">Ubl conjugation pathway</keyword>
<evidence type="ECO:0000256" key="1">
    <source>
        <dbReference type="ARBA" id="ARBA00000885"/>
    </source>
</evidence>
<feature type="compositionally biased region" description="Basic and acidic residues" evidence="12">
    <location>
        <begin position="2990"/>
        <end position="3009"/>
    </location>
</feature>
<dbReference type="InterPro" id="IPR000569">
    <property type="entry name" value="HECT_dom"/>
</dbReference>
<dbReference type="SUPFAM" id="SSF46934">
    <property type="entry name" value="UBA-like"/>
    <property type="match status" value="1"/>
</dbReference>
<dbReference type="Pfam" id="PF06012">
    <property type="entry name" value="DUF908"/>
    <property type="match status" value="1"/>
</dbReference>
<dbReference type="FunFam" id="3.90.1750.10:FF:000003">
    <property type="entry name" value="E3 ubiquitin-protein ligase UPL1"/>
    <property type="match status" value="1"/>
</dbReference>
<dbReference type="InterPro" id="IPR050409">
    <property type="entry name" value="E3_ubiq-protein_ligase"/>
</dbReference>
<dbReference type="InterPro" id="IPR010309">
    <property type="entry name" value="E3_Ub_ligase_DUF908"/>
</dbReference>
<dbReference type="Pfam" id="PF06025">
    <property type="entry name" value="DUF913"/>
    <property type="match status" value="1"/>
</dbReference>
<feature type="region of interest" description="Disordered" evidence="12">
    <location>
        <begin position="220"/>
        <end position="249"/>
    </location>
</feature>
<dbReference type="SMART" id="SM00119">
    <property type="entry name" value="HECTc"/>
    <property type="match status" value="1"/>
</dbReference>
<comment type="subcellular location">
    <subcellularLocation>
        <location evidence="2">Nucleus</location>
    </subcellularLocation>
</comment>
<feature type="compositionally biased region" description="Polar residues" evidence="12">
    <location>
        <begin position="3489"/>
        <end position="3507"/>
    </location>
</feature>
<evidence type="ECO:0000256" key="4">
    <source>
        <dbReference type="ARBA" id="ARBA00012485"/>
    </source>
</evidence>
<feature type="region of interest" description="Disordered" evidence="12">
    <location>
        <begin position="3455"/>
        <end position="3546"/>
    </location>
</feature>
<comment type="catalytic activity">
    <reaction evidence="1">
        <text>S-ubiquitinyl-[E2 ubiquitin-conjugating enzyme]-L-cysteine + [acceptor protein]-L-lysine = [E2 ubiquitin-conjugating enzyme]-L-cysteine + N(6)-ubiquitinyl-[acceptor protein]-L-lysine.</text>
        <dbReference type="EC" id="2.3.2.26"/>
    </reaction>
</comment>
<dbReference type="FunFam" id="3.30.2160.10:FF:000001">
    <property type="entry name" value="E3 ubiquitin-protein ligase NEDD4-like"/>
    <property type="match status" value="1"/>
</dbReference>
<evidence type="ECO:0000256" key="2">
    <source>
        <dbReference type="ARBA" id="ARBA00004123"/>
    </source>
</evidence>
<feature type="region of interest" description="Disordered" evidence="12">
    <location>
        <begin position="1675"/>
        <end position="1703"/>
    </location>
</feature>
<dbReference type="Gene3D" id="3.30.2160.10">
    <property type="entry name" value="Hect, E3 ligase catalytic domain"/>
    <property type="match status" value="1"/>
</dbReference>
<dbReference type="Pfam" id="PF00632">
    <property type="entry name" value="HECT"/>
    <property type="match status" value="1"/>
</dbReference>
<dbReference type="PROSITE" id="PS50237">
    <property type="entry name" value="HECT"/>
    <property type="match status" value="1"/>
</dbReference>
<gene>
    <name evidence="15" type="ORF">FGG08_001031</name>
</gene>
<evidence type="ECO:0000256" key="3">
    <source>
        <dbReference type="ARBA" id="ARBA00004906"/>
    </source>
</evidence>
<feature type="compositionally biased region" description="Polar residues" evidence="12">
    <location>
        <begin position="334"/>
        <end position="346"/>
    </location>
</feature>
<reference evidence="15" key="1">
    <citation type="submission" date="2021-03" db="EMBL/GenBank/DDBJ databases">
        <title>Comparative genomics and phylogenomic investigation of the class Geoglossomycetes provide insights into ecological specialization and systematics.</title>
        <authorList>
            <person name="Melie T."/>
            <person name="Pirro S."/>
            <person name="Miller A.N."/>
            <person name="Quandt A."/>
        </authorList>
    </citation>
    <scope>NUCLEOTIDE SEQUENCE</scope>
    <source>
        <strain evidence="15">GBOQ0MN5Z8</strain>
    </source>
</reference>
<keyword evidence="5" id="KW-0813">Transport</keyword>
<feature type="compositionally biased region" description="Polar residues" evidence="12">
    <location>
        <begin position="2188"/>
        <end position="2200"/>
    </location>
</feature>
<evidence type="ECO:0000313" key="16">
    <source>
        <dbReference type="Proteomes" id="UP000698800"/>
    </source>
</evidence>
<feature type="compositionally biased region" description="Low complexity" evidence="12">
    <location>
        <begin position="2201"/>
        <end position="2216"/>
    </location>
</feature>
<feature type="compositionally biased region" description="Acidic residues" evidence="12">
    <location>
        <begin position="2572"/>
        <end position="2631"/>
    </location>
</feature>
<feature type="compositionally biased region" description="Basic and acidic residues" evidence="12">
    <location>
        <begin position="2105"/>
        <end position="2130"/>
    </location>
</feature>
<dbReference type="GO" id="GO:0005634">
    <property type="term" value="C:nucleus"/>
    <property type="evidence" value="ECO:0007669"/>
    <property type="project" value="UniProtKB-SubCell"/>
</dbReference>
<dbReference type="GO" id="GO:0061630">
    <property type="term" value="F:ubiquitin protein ligase activity"/>
    <property type="evidence" value="ECO:0007669"/>
    <property type="project" value="UniProtKB-EC"/>
</dbReference>
<evidence type="ECO:0000259" key="13">
    <source>
        <dbReference type="PROSITE" id="PS50030"/>
    </source>
</evidence>
<dbReference type="InterPro" id="IPR025527">
    <property type="entry name" value="HUWE1/Rev1_UBM"/>
</dbReference>
<feature type="region of interest" description="Disordered" evidence="12">
    <location>
        <begin position="2794"/>
        <end position="2819"/>
    </location>
</feature>
<dbReference type="GO" id="GO:0000209">
    <property type="term" value="P:protein polyubiquitination"/>
    <property type="evidence" value="ECO:0007669"/>
    <property type="project" value="TreeGrafter"/>
</dbReference>
<feature type="domain" description="HECT" evidence="14">
    <location>
        <begin position="3854"/>
        <end position="4190"/>
    </location>
</feature>
<dbReference type="Proteomes" id="UP000698800">
    <property type="component" value="Unassembled WGS sequence"/>
</dbReference>
<feature type="compositionally biased region" description="Basic and acidic residues" evidence="12">
    <location>
        <begin position="3150"/>
        <end position="3164"/>
    </location>
</feature>
<keyword evidence="8" id="KW-0509">mRNA transport</keyword>
<evidence type="ECO:0000256" key="9">
    <source>
        <dbReference type="ARBA" id="ARBA00023242"/>
    </source>
</evidence>
<dbReference type="GO" id="GO:0006511">
    <property type="term" value="P:ubiquitin-dependent protein catabolic process"/>
    <property type="evidence" value="ECO:0007669"/>
    <property type="project" value="TreeGrafter"/>
</dbReference>
<dbReference type="PROSITE" id="PS50030">
    <property type="entry name" value="UBA"/>
    <property type="match status" value="1"/>
</dbReference>
<feature type="compositionally biased region" description="Basic and acidic residues" evidence="12">
    <location>
        <begin position="3455"/>
        <end position="3464"/>
    </location>
</feature>
<dbReference type="PANTHER" id="PTHR11254">
    <property type="entry name" value="HECT DOMAIN UBIQUITIN-PROTEIN LIGASE"/>
    <property type="match status" value="1"/>
</dbReference>
<feature type="active site" description="Glycyl thioester intermediate" evidence="11">
    <location>
        <position position="4157"/>
    </location>
</feature>
<proteinExistence type="inferred from homology"/>
<feature type="compositionally biased region" description="Polar residues" evidence="12">
    <location>
        <begin position="353"/>
        <end position="369"/>
    </location>
</feature>
<dbReference type="Gene3D" id="3.30.2410.10">
    <property type="entry name" value="Hect, E3 ligase catalytic domain"/>
    <property type="match status" value="1"/>
</dbReference>
<dbReference type="InterPro" id="IPR010314">
    <property type="entry name" value="E3_Ub_ligase_DUF913"/>
</dbReference>
<feature type="compositionally biased region" description="Basic and acidic residues" evidence="12">
    <location>
        <begin position="3530"/>
        <end position="3545"/>
    </location>
</feature>